<name>A0A507DIJ6_9FUNG</name>
<sequence length="411" mass="46181">MDAIDTQLARLDEEINAQKKKVDRREEALEKAISDKDSADVRGDLQSLLEAATAELKRLGEKEAGLMRQKEQLMRQKDDSAVPRERFLKSLSEAGTGLSASNPAVNKIVDTIARRYPNHMLAVAGSPDACLELYNEVKELPATFTRRIIQDKLNVSFNRPMPGQKSILTAIDLATGKRLLIKLLSPRQLVVSTPPSVLAKAVTMEVEVSKIVSEAQIPGLVISEAVAVTVEHSDGLSVSPGLWTALKMRHYHSSLTQVPQLPEHLIQREFRRVHYALHSLHGSLKLVHMDVKSDNIFVDEDGFWYLGDFGSCRPSNSPIWTFTEVFNPYDIVHSKASVIPAMDMVLLCVMIAVELEKKTWKVRLCGKAQRVQHELIKKSLSEIQYAVFRDKIMRLYEESHAEVVNHLSEFV</sequence>
<dbReference type="PROSITE" id="PS50011">
    <property type="entry name" value="PROTEIN_KINASE_DOM"/>
    <property type="match status" value="1"/>
</dbReference>
<dbReference type="PROSITE" id="PS00108">
    <property type="entry name" value="PROTEIN_KINASE_ST"/>
    <property type="match status" value="1"/>
</dbReference>
<feature type="coiled-coil region" evidence="1">
    <location>
        <begin position="1"/>
        <end position="76"/>
    </location>
</feature>
<dbReference type="GO" id="GO:0004672">
    <property type="term" value="F:protein kinase activity"/>
    <property type="evidence" value="ECO:0007669"/>
    <property type="project" value="InterPro"/>
</dbReference>
<evidence type="ECO:0000313" key="3">
    <source>
        <dbReference type="EMBL" id="TPX51241.1"/>
    </source>
</evidence>
<dbReference type="OrthoDB" id="2131838at2759"/>
<reference evidence="3 4" key="1">
    <citation type="journal article" date="2019" name="Sci. Rep.">
        <title>Comparative genomics of chytrid fungi reveal insights into the obligate biotrophic and pathogenic lifestyle of Synchytrium endobioticum.</title>
        <authorList>
            <person name="van de Vossenberg B.T.L.H."/>
            <person name="Warris S."/>
            <person name="Nguyen H.D.T."/>
            <person name="van Gent-Pelzer M.P.E."/>
            <person name="Joly D.L."/>
            <person name="van de Geest H.C."/>
            <person name="Bonants P.J.M."/>
            <person name="Smith D.S."/>
            <person name="Levesque C.A."/>
            <person name="van der Lee T.A.J."/>
        </authorList>
    </citation>
    <scope>NUCLEOTIDE SEQUENCE [LARGE SCALE GENOMIC DNA]</scope>
    <source>
        <strain evidence="3 4">CBS 675.73</strain>
    </source>
</reference>
<evidence type="ECO:0000256" key="1">
    <source>
        <dbReference type="SAM" id="Coils"/>
    </source>
</evidence>
<dbReference type="InterPro" id="IPR008271">
    <property type="entry name" value="Ser/Thr_kinase_AS"/>
</dbReference>
<dbReference type="Gene3D" id="1.10.510.10">
    <property type="entry name" value="Transferase(Phosphotransferase) domain 1"/>
    <property type="match status" value="1"/>
</dbReference>
<dbReference type="SUPFAM" id="SSF56112">
    <property type="entry name" value="Protein kinase-like (PK-like)"/>
    <property type="match status" value="1"/>
</dbReference>
<feature type="domain" description="Protein kinase" evidence="2">
    <location>
        <begin position="134"/>
        <end position="411"/>
    </location>
</feature>
<dbReference type="EMBL" id="QEAP01001131">
    <property type="protein sequence ID" value="TPX51241.1"/>
    <property type="molecule type" value="Genomic_DNA"/>
</dbReference>
<gene>
    <name evidence="3" type="ORF">CcCBS67573_g10042</name>
</gene>
<evidence type="ECO:0000259" key="2">
    <source>
        <dbReference type="PROSITE" id="PS50011"/>
    </source>
</evidence>
<keyword evidence="4" id="KW-1185">Reference proteome</keyword>
<dbReference type="InterPro" id="IPR011009">
    <property type="entry name" value="Kinase-like_dom_sf"/>
</dbReference>
<evidence type="ECO:0000313" key="4">
    <source>
        <dbReference type="Proteomes" id="UP000320333"/>
    </source>
</evidence>
<dbReference type="InterPro" id="IPR000719">
    <property type="entry name" value="Prot_kinase_dom"/>
</dbReference>
<dbReference type="GO" id="GO:0005524">
    <property type="term" value="F:ATP binding"/>
    <property type="evidence" value="ECO:0007669"/>
    <property type="project" value="InterPro"/>
</dbReference>
<proteinExistence type="predicted"/>
<accession>A0A507DIJ6</accession>
<dbReference type="Pfam" id="PF00069">
    <property type="entry name" value="Pkinase"/>
    <property type="match status" value="1"/>
</dbReference>
<protein>
    <recommendedName>
        <fullName evidence="2">Protein kinase domain-containing protein</fullName>
    </recommendedName>
</protein>
<comment type="caution">
    <text evidence="3">The sequence shown here is derived from an EMBL/GenBank/DDBJ whole genome shotgun (WGS) entry which is preliminary data.</text>
</comment>
<dbReference type="Proteomes" id="UP000320333">
    <property type="component" value="Unassembled WGS sequence"/>
</dbReference>
<organism evidence="3 4">
    <name type="scientific">Chytriomyces confervae</name>
    <dbReference type="NCBI Taxonomy" id="246404"/>
    <lineage>
        <taxon>Eukaryota</taxon>
        <taxon>Fungi</taxon>
        <taxon>Fungi incertae sedis</taxon>
        <taxon>Chytridiomycota</taxon>
        <taxon>Chytridiomycota incertae sedis</taxon>
        <taxon>Chytridiomycetes</taxon>
        <taxon>Chytridiales</taxon>
        <taxon>Chytriomycetaceae</taxon>
        <taxon>Chytriomyces</taxon>
    </lineage>
</organism>
<dbReference type="AlphaFoldDB" id="A0A507DIJ6"/>
<keyword evidence="1" id="KW-0175">Coiled coil</keyword>